<dbReference type="RefSeq" id="WP_166149825.1">
    <property type="nucleotide sequence ID" value="NZ_JAANYN010000009.1"/>
</dbReference>
<dbReference type="PRINTS" id="PR00372">
    <property type="entry name" value="FYWHYDRXLASE"/>
</dbReference>
<protein>
    <submittedName>
        <fullName evidence="8">Phenylalanine-4-hydroxylase</fullName>
    </submittedName>
</protein>
<comment type="cofactor">
    <cofactor evidence="1">
        <name>Fe(2+)</name>
        <dbReference type="ChEBI" id="CHEBI:29033"/>
    </cofactor>
</comment>
<dbReference type="InterPro" id="IPR036951">
    <property type="entry name" value="ArAA_hydroxylase_sf"/>
</dbReference>
<keyword evidence="9" id="KW-1185">Reference proteome</keyword>
<comment type="similarity">
    <text evidence="2">Belongs to the biopterin-dependent aromatic amino acid hydroxylase family.</text>
</comment>
<dbReference type="CDD" id="cd00361">
    <property type="entry name" value="arom_aa_hydroxylase"/>
    <property type="match status" value="1"/>
</dbReference>
<comment type="caution">
    <text evidence="8">The sequence shown here is derived from an EMBL/GenBank/DDBJ whole genome shotgun (WGS) entry which is preliminary data.</text>
</comment>
<evidence type="ECO:0000256" key="2">
    <source>
        <dbReference type="ARBA" id="ARBA00009712"/>
    </source>
</evidence>
<evidence type="ECO:0000256" key="4">
    <source>
        <dbReference type="ARBA" id="ARBA00023002"/>
    </source>
</evidence>
<evidence type="ECO:0000256" key="5">
    <source>
        <dbReference type="ARBA" id="ARBA00023004"/>
    </source>
</evidence>
<keyword evidence="6" id="KW-0503">Monooxygenase</keyword>
<evidence type="ECO:0000313" key="9">
    <source>
        <dbReference type="Proteomes" id="UP000649799"/>
    </source>
</evidence>
<accession>A0ABX0HEZ1</accession>
<keyword evidence="4" id="KW-0560">Oxidoreductase</keyword>
<dbReference type="PANTHER" id="PTHR11473:SF24">
    <property type="entry name" value="PHENYLALANINE-4-HYDROXYLASE"/>
    <property type="match status" value="1"/>
</dbReference>
<evidence type="ECO:0000256" key="1">
    <source>
        <dbReference type="ARBA" id="ARBA00001954"/>
    </source>
</evidence>
<dbReference type="Proteomes" id="UP000649799">
    <property type="component" value="Unassembled WGS sequence"/>
</dbReference>
<dbReference type="InterPro" id="IPR001273">
    <property type="entry name" value="ArAA_hydroxylase"/>
</dbReference>
<feature type="domain" description="Biopterin-dependent aromatic amino acid hydroxylase family profile" evidence="7">
    <location>
        <begin position="1"/>
        <end position="258"/>
    </location>
</feature>
<evidence type="ECO:0000256" key="6">
    <source>
        <dbReference type="ARBA" id="ARBA00023033"/>
    </source>
</evidence>
<dbReference type="PANTHER" id="PTHR11473">
    <property type="entry name" value="AROMATIC AMINO ACID HYDROXYLASE"/>
    <property type="match status" value="1"/>
</dbReference>
<dbReference type="PROSITE" id="PS51410">
    <property type="entry name" value="BH4_AAA_HYDROXYL_2"/>
    <property type="match status" value="1"/>
</dbReference>
<dbReference type="InterPro" id="IPR019774">
    <property type="entry name" value="Aromatic-AA_hydroxylase_C"/>
</dbReference>
<keyword evidence="3" id="KW-0479">Metal-binding</keyword>
<evidence type="ECO:0000259" key="7">
    <source>
        <dbReference type="PROSITE" id="PS51410"/>
    </source>
</evidence>
<reference evidence="8 9" key="1">
    <citation type="submission" date="2020-03" db="EMBL/GenBank/DDBJ databases">
        <title>Cyclobacterium plantarum sp. nov., a marine bacterium isolated from a coastal-marine wetland.</title>
        <authorList>
            <person name="Sanchez-Porro C."/>
            <person name="Ventosa A."/>
            <person name="Amoozegar M."/>
        </authorList>
    </citation>
    <scope>NUCLEOTIDE SEQUENCE [LARGE SCALE GENOMIC DNA]</scope>
    <source>
        <strain evidence="8 9">GBPx2</strain>
    </source>
</reference>
<proteinExistence type="inferred from homology"/>
<evidence type="ECO:0000256" key="3">
    <source>
        <dbReference type="ARBA" id="ARBA00022723"/>
    </source>
</evidence>
<dbReference type="SUPFAM" id="SSF56534">
    <property type="entry name" value="Aromatic aminoacid monoxygenases, catalytic and oligomerization domains"/>
    <property type="match status" value="1"/>
</dbReference>
<sequence length="258" mass="29989">MIERKPEDVFLDPRLKKLDQEYDSYTPEDFQVWRILYERQYKILAGAASEKFMKGLETIGFSADSIANFEEVNKSLAGVTGWAIQVVPGLIDDDLFFSLLYHKRFPASTWLRKKENLDYLEEPDMFHDAFAHLPLLTDPDYTRFLKDLAAIALKHIDNPLAIDLLSRIYWYTIEFGLIREKGQLRVYGAGILSSAGETKFCLSDEPQHFPYEVEMVLNTPYWKNKFQDRYFIIEDYAALYTSVPLIEEKLAGLLEKGD</sequence>
<evidence type="ECO:0000313" key="8">
    <source>
        <dbReference type="EMBL" id="NHE58946.1"/>
    </source>
</evidence>
<dbReference type="Pfam" id="PF00351">
    <property type="entry name" value="Biopterin_H"/>
    <property type="match status" value="1"/>
</dbReference>
<gene>
    <name evidence="8" type="ORF">G9Q97_19230</name>
</gene>
<dbReference type="InterPro" id="IPR036329">
    <property type="entry name" value="Aro-AA_hydroxylase_C_sf"/>
</dbReference>
<dbReference type="EMBL" id="JAANYN010000009">
    <property type="protein sequence ID" value="NHE58946.1"/>
    <property type="molecule type" value="Genomic_DNA"/>
</dbReference>
<organism evidence="8 9">
    <name type="scientific">Cyclobacterium plantarum</name>
    <dbReference type="NCBI Taxonomy" id="2716263"/>
    <lineage>
        <taxon>Bacteria</taxon>
        <taxon>Pseudomonadati</taxon>
        <taxon>Bacteroidota</taxon>
        <taxon>Cytophagia</taxon>
        <taxon>Cytophagales</taxon>
        <taxon>Cyclobacteriaceae</taxon>
        <taxon>Cyclobacterium</taxon>
    </lineage>
</organism>
<dbReference type="Gene3D" id="1.10.800.10">
    <property type="entry name" value="Aromatic amino acid hydroxylase"/>
    <property type="match status" value="1"/>
</dbReference>
<name>A0ABX0HEZ1_9BACT</name>
<keyword evidence="5" id="KW-0408">Iron</keyword>